<protein>
    <recommendedName>
        <fullName evidence="3">F-box domain-containing protein</fullName>
    </recommendedName>
</protein>
<organism evidence="1 2">
    <name type="scientific">Armillaria borealis</name>
    <dbReference type="NCBI Taxonomy" id="47425"/>
    <lineage>
        <taxon>Eukaryota</taxon>
        <taxon>Fungi</taxon>
        <taxon>Dikarya</taxon>
        <taxon>Basidiomycota</taxon>
        <taxon>Agaricomycotina</taxon>
        <taxon>Agaricomycetes</taxon>
        <taxon>Agaricomycetidae</taxon>
        <taxon>Agaricales</taxon>
        <taxon>Marasmiineae</taxon>
        <taxon>Physalacriaceae</taxon>
        <taxon>Armillaria</taxon>
    </lineage>
</organism>
<name>A0AA39MI83_9AGAR</name>
<evidence type="ECO:0000313" key="2">
    <source>
        <dbReference type="Proteomes" id="UP001175226"/>
    </source>
</evidence>
<reference evidence="1" key="1">
    <citation type="submission" date="2023-06" db="EMBL/GenBank/DDBJ databases">
        <authorList>
            <consortium name="Lawrence Berkeley National Laboratory"/>
            <person name="Ahrendt S."/>
            <person name="Sahu N."/>
            <person name="Indic B."/>
            <person name="Wong-Bajracharya J."/>
            <person name="Merenyi Z."/>
            <person name="Ke H.-M."/>
            <person name="Monk M."/>
            <person name="Kocsube S."/>
            <person name="Drula E."/>
            <person name="Lipzen A."/>
            <person name="Balint B."/>
            <person name="Henrissat B."/>
            <person name="Andreopoulos B."/>
            <person name="Martin F.M."/>
            <person name="Harder C.B."/>
            <person name="Rigling D."/>
            <person name="Ford K.L."/>
            <person name="Foster G.D."/>
            <person name="Pangilinan J."/>
            <person name="Papanicolaou A."/>
            <person name="Barry K."/>
            <person name="LaButti K."/>
            <person name="Viragh M."/>
            <person name="Koriabine M."/>
            <person name="Yan M."/>
            <person name="Riley R."/>
            <person name="Champramary S."/>
            <person name="Plett K.L."/>
            <person name="Tsai I.J."/>
            <person name="Slot J."/>
            <person name="Sipos G."/>
            <person name="Plett J."/>
            <person name="Nagy L.G."/>
            <person name="Grigoriev I.V."/>
        </authorList>
    </citation>
    <scope>NUCLEOTIDE SEQUENCE</scope>
    <source>
        <strain evidence="1">FPL87.14</strain>
    </source>
</reference>
<dbReference type="Proteomes" id="UP001175226">
    <property type="component" value="Unassembled WGS sequence"/>
</dbReference>
<proteinExistence type="predicted"/>
<dbReference type="InterPro" id="IPR032675">
    <property type="entry name" value="LRR_dom_sf"/>
</dbReference>
<dbReference type="SUPFAM" id="SSF52047">
    <property type="entry name" value="RNI-like"/>
    <property type="match status" value="1"/>
</dbReference>
<sequence length="207" mass="23460">MTREAVPEPLSVLSSNRSLPDIEDLVQSTATKPHFPNVPPELIDEIIDYLWDDKDALVACSFVCQLFCTRTRVHLFHSIELQHPPDDGSSSQNILPYIKKITIRRNSDNIPSVTPFLSSLPNLTALHLDMIDFFNPWSLHHLVCQLRGLTSIDLSHIQFHGTILREPTIMNLDEPSPRINKISMWELISCICYRIAHPSAGATSDIR</sequence>
<comment type="caution">
    <text evidence="1">The sequence shown here is derived from an EMBL/GenBank/DDBJ whole genome shotgun (WGS) entry which is preliminary data.</text>
</comment>
<accession>A0AA39MI83</accession>
<dbReference type="EMBL" id="JAUEPT010000071">
    <property type="protein sequence ID" value="KAK0434420.1"/>
    <property type="molecule type" value="Genomic_DNA"/>
</dbReference>
<keyword evidence="2" id="KW-1185">Reference proteome</keyword>
<dbReference type="AlphaFoldDB" id="A0AA39MI83"/>
<gene>
    <name evidence="1" type="ORF">EV421DRAFT_1335392</name>
</gene>
<evidence type="ECO:0000313" key="1">
    <source>
        <dbReference type="EMBL" id="KAK0434420.1"/>
    </source>
</evidence>
<evidence type="ECO:0008006" key="3">
    <source>
        <dbReference type="Google" id="ProtNLM"/>
    </source>
</evidence>
<dbReference type="Gene3D" id="3.80.10.10">
    <property type="entry name" value="Ribonuclease Inhibitor"/>
    <property type="match status" value="1"/>
</dbReference>